<reference evidence="1" key="1">
    <citation type="submission" date="2019-12" db="EMBL/GenBank/DDBJ databases">
        <title>Genome sequencing and annotation of Brassica cretica.</title>
        <authorList>
            <person name="Studholme D.J."/>
            <person name="Sarris P.F."/>
        </authorList>
    </citation>
    <scope>NUCLEOTIDE SEQUENCE</scope>
    <source>
        <strain evidence="1">PFS-001/15</strain>
        <tissue evidence="1">Leaf</tissue>
    </source>
</reference>
<evidence type="ECO:0000313" key="1">
    <source>
        <dbReference type="EMBL" id="KAF2618925.1"/>
    </source>
</evidence>
<gene>
    <name evidence="1" type="ORF">F2Q68_00041079</name>
</gene>
<proteinExistence type="predicted"/>
<name>A0A8S9MGB9_BRACR</name>
<comment type="caution">
    <text evidence="1">The sequence shown here is derived from an EMBL/GenBank/DDBJ whole genome shotgun (WGS) entry which is preliminary data.</text>
</comment>
<accession>A0A8S9MGB9</accession>
<organism evidence="1 2">
    <name type="scientific">Brassica cretica</name>
    <name type="common">Mustard</name>
    <dbReference type="NCBI Taxonomy" id="69181"/>
    <lineage>
        <taxon>Eukaryota</taxon>
        <taxon>Viridiplantae</taxon>
        <taxon>Streptophyta</taxon>
        <taxon>Embryophyta</taxon>
        <taxon>Tracheophyta</taxon>
        <taxon>Spermatophyta</taxon>
        <taxon>Magnoliopsida</taxon>
        <taxon>eudicotyledons</taxon>
        <taxon>Gunneridae</taxon>
        <taxon>Pentapetalae</taxon>
        <taxon>rosids</taxon>
        <taxon>malvids</taxon>
        <taxon>Brassicales</taxon>
        <taxon>Brassicaceae</taxon>
        <taxon>Brassiceae</taxon>
        <taxon>Brassica</taxon>
    </lineage>
</organism>
<evidence type="ECO:0000313" key="2">
    <source>
        <dbReference type="Proteomes" id="UP000712281"/>
    </source>
</evidence>
<dbReference type="AlphaFoldDB" id="A0A8S9MGB9"/>
<sequence length="94" mass="11184">MGSHTDPDWQLTLDHMEGLRDGSMDTILIKMLFQTTIYHIWRERNARRHHTSWMTAEAMGKTVDKAIRNRISSLKYKAGHKLEGLMRRWFTHTM</sequence>
<dbReference type="Proteomes" id="UP000712281">
    <property type="component" value="Unassembled WGS sequence"/>
</dbReference>
<protein>
    <submittedName>
        <fullName evidence="1">Uncharacterized protein</fullName>
    </submittedName>
</protein>
<dbReference type="EMBL" id="QGKW02000007">
    <property type="protein sequence ID" value="KAF2618925.1"/>
    <property type="molecule type" value="Genomic_DNA"/>
</dbReference>